<accession>A0AAU9L9N6</accession>
<dbReference type="AlphaFoldDB" id="A0AAU9L9N6"/>
<feature type="transmembrane region" description="Helical" evidence="5">
    <location>
        <begin position="58"/>
        <end position="80"/>
    </location>
</feature>
<feature type="transmembrane region" description="Helical" evidence="5">
    <location>
        <begin position="101"/>
        <end position="119"/>
    </location>
</feature>
<evidence type="ECO:0000313" key="8">
    <source>
        <dbReference type="Proteomes" id="UP001160483"/>
    </source>
</evidence>
<evidence type="ECO:0000259" key="6">
    <source>
        <dbReference type="Pfam" id="PF02544"/>
    </source>
</evidence>
<dbReference type="GO" id="GO:0016095">
    <property type="term" value="P:polyprenol catabolic process"/>
    <property type="evidence" value="ECO:0007669"/>
    <property type="project" value="TreeGrafter"/>
</dbReference>
<dbReference type="GO" id="GO:0003865">
    <property type="term" value="F:3-oxo-5-alpha-steroid 4-dehydrogenase activity"/>
    <property type="evidence" value="ECO:0007669"/>
    <property type="project" value="TreeGrafter"/>
</dbReference>
<dbReference type="Proteomes" id="UP001160483">
    <property type="component" value="Unassembled WGS sequence"/>
</dbReference>
<evidence type="ECO:0000256" key="3">
    <source>
        <dbReference type="ARBA" id="ARBA00022989"/>
    </source>
</evidence>
<dbReference type="EMBL" id="CAKKTJ010000329">
    <property type="protein sequence ID" value="CAH0481470.1"/>
    <property type="molecule type" value="Genomic_DNA"/>
</dbReference>
<feature type="transmembrane region" description="Helical" evidence="5">
    <location>
        <begin position="170"/>
        <end position="188"/>
    </location>
</feature>
<feature type="domain" description="3-oxo-5-alpha-steroid 4-dehydrogenase C-terminal" evidence="6">
    <location>
        <begin position="167"/>
        <end position="288"/>
    </location>
</feature>
<evidence type="ECO:0000256" key="4">
    <source>
        <dbReference type="ARBA" id="ARBA00023136"/>
    </source>
</evidence>
<protein>
    <recommendedName>
        <fullName evidence="6">3-oxo-5-alpha-steroid 4-dehydrogenase C-terminal domain-containing protein</fullName>
    </recommendedName>
</protein>
<dbReference type="GO" id="GO:0005783">
    <property type="term" value="C:endoplasmic reticulum"/>
    <property type="evidence" value="ECO:0007669"/>
    <property type="project" value="TreeGrafter"/>
</dbReference>
<name>A0AAU9L9N6_9STRA</name>
<evidence type="ECO:0000256" key="5">
    <source>
        <dbReference type="SAM" id="Phobius"/>
    </source>
</evidence>
<proteinExistence type="predicted"/>
<dbReference type="GO" id="GO:0006488">
    <property type="term" value="P:dolichol-linked oligosaccharide biosynthetic process"/>
    <property type="evidence" value="ECO:0007669"/>
    <property type="project" value="InterPro"/>
</dbReference>
<dbReference type="InterPro" id="IPR001104">
    <property type="entry name" value="3-oxo-5_a-steroid_4-DH_C"/>
</dbReference>
<sequence>MFMGMLELWQFTWFIAIAGAFVSFHSTFCRGFVLQGKVRTSPQVPRLWLLRVEVPKSYWTWFYLIGAMHSIVLLVIALFWQKTHVVQAALHFAHPSKGTDIIMIQSHTIVFLTLFAMHTTRRFFESLLVTEFGDAKMHACILFVGTYHYVATVLSVLFDPDSITLHKETTLRHVMARSGVVLFVFASYHQMRCNYLLAKQKRANNMKYVIPHGDWFDTVRSPLYTTEIMLYAGFILVTGGTIAMLNLISAWVVTNQVLLATISSEWIEDKFRDRQNELPKWKLVPFVW</sequence>
<comment type="subcellular location">
    <subcellularLocation>
        <location evidence="1">Endomembrane system</location>
        <topology evidence="1">Multi-pass membrane protein</topology>
    </subcellularLocation>
</comment>
<gene>
    <name evidence="7" type="ORF">PBS003_LOCUS8076</name>
</gene>
<reference evidence="7" key="1">
    <citation type="submission" date="2021-11" db="EMBL/GenBank/DDBJ databases">
        <authorList>
            <person name="Islam A."/>
            <person name="Islam S."/>
            <person name="Flora M.S."/>
            <person name="Rahman M."/>
            <person name="Ziaur R.M."/>
            <person name="Epstein J.H."/>
            <person name="Hassan M."/>
            <person name="Klassen M."/>
            <person name="Woodard K."/>
            <person name="Webb A."/>
            <person name="Webby R.J."/>
            <person name="El Zowalaty M.E."/>
        </authorList>
    </citation>
    <scope>NUCLEOTIDE SEQUENCE</scope>
    <source>
        <strain evidence="7">Pbs3</strain>
    </source>
</reference>
<comment type="caution">
    <text evidence="7">The sequence shown here is derived from an EMBL/GenBank/DDBJ whole genome shotgun (WGS) entry which is preliminary data.</text>
</comment>
<evidence type="ECO:0000256" key="2">
    <source>
        <dbReference type="ARBA" id="ARBA00022692"/>
    </source>
</evidence>
<evidence type="ECO:0000313" key="7">
    <source>
        <dbReference type="EMBL" id="CAH0481470.1"/>
    </source>
</evidence>
<dbReference type="InterPro" id="IPR039698">
    <property type="entry name" value="Dfg10/SRD5A3"/>
</dbReference>
<feature type="transmembrane region" description="Helical" evidence="5">
    <location>
        <begin position="139"/>
        <end position="158"/>
    </location>
</feature>
<feature type="transmembrane region" description="Helical" evidence="5">
    <location>
        <begin position="228"/>
        <end position="253"/>
    </location>
</feature>
<dbReference type="PROSITE" id="PS50244">
    <property type="entry name" value="S5A_REDUCTASE"/>
    <property type="match status" value="1"/>
</dbReference>
<keyword evidence="2 5" id="KW-0812">Transmembrane</keyword>
<organism evidence="7 8">
    <name type="scientific">Peronospora belbahrii</name>
    <dbReference type="NCBI Taxonomy" id="622444"/>
    <lineage>
        <taxon>Eukaryota</taxon>
        <taxon>Sar</taxon>
        <taxon>Stramenopiles</taxon>
        <taxon>Oomycota</taxon>
        <taxon>Peronosporomycetes</taxon>
        <taxon>Peronosporales</taxon>
        <taxon>Peronosporaceae</taxon>
        <taxon>Peronospora</taxon>
    </lineage>
</organism>
<evidence type="ECO:0000256" key="1">
    <source>
        <dbReference type="ARBA" id="ARBA00004127"/>
    </source>
</evidence>
<keyword evidence="4 5" id="KW-0472">Membrane</keyword>
<dbReference type="PANTHER" id="PTHR14624:SF0">
    <property type="entry name" value="POLYPRENOL REDUCTASE"/>
    <property type="match status" value="1"/>
</dbReference>
<dbReference type="Pfam" id="PF02544">
    <property type="entry name" value="Steroid_dh"/>
    <property type="match status" value="1"/>
</dbReference>
<dbReference type="PANTHER" id="PTHR14624">
    <property type="entry name" value="DFG10 PROTEIN"/>
    <property type="match status" value="1"/>
</dbReference>
<keyword evidence="3 5" id="KW-1133">Transmembrane helix</keyword>